<dbReference type="GO" id="GO:0003676">
    <property type="term" value="F:nucleic acid binding"/>
    <property type="evidence" value="ECO:0007669"/>
    <property type="project" value="InterPro"/>
</dbReference>
<keyword evidence="4" id="KW-1185">Reference proteome</keyword>
<dbReference type="PANTHER" id="PTHR28133">
    <property type="entry name" value="REQUIRED FOR RESPIRATORY GROWTH PROTEIN 7, MITOCHONDRIAL"/>
    <property type="match status" value="1"/>
</dbReference>
<organism evidence="3 4">
    <name type="scientific">Glomus cerebriforme</name>
    <dbReference type="NCBI Taxonomy" id="658196"/>
    <lineage>
        <taxon>Eukaryota</taxon>
        <taxon>Fungi</taxon>
        <taxon>Fungi incertae sedis</taxon>
        <taxon>Mucoromycota</taxon>
        <taxon>Glomeromycotina</taxon>
        <taxon>Glomeromycetes</taxon>
        <taxon>Glomerales</taxon>
        <taxon>Glomeraceae</taxon>
        <taxon>Glomus</taxon>
    </lineage>
</organism>
<sequence length="156" mass="17539">HNDLESFLSIKDLDPETKVYKGTLYEYETISCLQKNFGIITRRVGGANDSGIDFRGRWILPNYQQLNLVGQCKNSSNKCPPSSVRELEGVLGFESEDTLGILSSKSGFSKYAIKRFVASPRPLILISVIQNGNICERFTWNKSCEKLLDGLEVTLR</sequence>
<dbReference type="GO" id="GO:0005739">
    <property type="term" value="C:mitochondrion"/>
    <property type="evidence" value="ECO:0007669"/>
    <property type="project" value="UniProtKB-SubCell"/>
</dbReference>
<dbReference type="AlphaFoldDB" id="A0A397SB74"/>
<proteinExistence type="predicted"/>
<dbReference type="PANTHER" id="PTHR28133:SF1">
    <property type="entry name" value="REQUIRED FOR RESPIRATORY GROWTH PROTEIN 7, MITOCHONDRIAL"/>
    <property type="match status" value="1"/>
</dbReference>
<feature type="non-terminal residue" evidence="3">
    <location>
        <position position="156"/>
    </location>
</feature>
<protein>
    <recommendedName>
        <fullName evidence="5">Restriction endonuclease type IV Mrr domain-containing protein</fullName>
    </recommendedName>
</protein>
<dbReference type="Pfam" id="PF10356">
    <property type="entry name" value="RRG7"/>
    <property type="match status" value="1"/>
</dbReference>
<dbReference type="InterPro" id="IPR011856">
    <property type="entry name" value="tRNA_endonuc-like_dom_sf"/>
</dbReference>
<reference evidence="3 4" key="1">
    <citation type="submission" date="2018-06" db="EMBL/GenBank/DDBJ databases">
        <title>Comparative genomics reveals the genomic features of Rhizophagus irregularis, R. cerebriforme, R. diaphanum and Gigaspora rosea, and their symbiotic lifestyle signature.</title>
        <authorList>
            <person name="Morin E."/>
            <person name="San Clemente H."/>
            <person name="Chen E.C.H."/>
            <person name="De La Providencia I."/>
            <person name="Hainaut M."/>
            <person name="Kuo A."/>
            <person name="Kohler A."/>
            <person name="Murat C."/>
            <person name="Tang N."/>
            <person name="Roy S."/>
            <person name="Loubradou J."/>
            <person name="Henrissat B."/>
            <person name="Grigoriev I.V."/>
            <person name="Corradi N."/>
            <person name="Roux C."/>
            <person name="Martin F.M."/>
        </authorList>
    </citation>
    <scope>NUCLEOTIDE SEQUENCE [LARGE SCALE GENOMIC DNA]</scope>
    <source>
        <strain evidence="3 4">DAOM 227022</strain>
    </source>
</reference>
<evidence type="ECO:0000256" key="2">
    <source>
        <dbReference type="ARBA" id="ARBA00023128"/>
    </source>
</evidence>
<evidence type="ECO:0008006" key="5">
    <source>
        <dbReference type="Google" id="ProtNLM"/>
    </source>
</evidence>
<feature type="non-terminal residue" evidence="3">
    <location>
        <position position="1"/>
    </location>
</feature>
<dbReference type="Proteomes" id="UP000265703">
    <property type="component" value="Unassembled WGS sequence"/>
</dbReference>
<name>A0A397SB74_9GLOM</name>
<comment type="subcellular location">
    <subcellularLocation>
        <location evidence="1">Mitochondrion</location>
    </subcellularLocation>
</comment>
<dbReference type="Gene3D" id="3.40.1350.10">
    <property type="match status" value="1"/>
</dbReference>
<dbReference type="EMBL" id="QKYT01000588">
    <property type="protein sequence ID" value="RIA83228.1"/>
    <property type="molecule type" value="Genomic_DNA"/>
</dbReference>
<keyword evidence="2" id="KW-0496">Mitochondrion</keyword>
<evidence type="ECO:0000313" key="4">
    <source>
        <dbReference type="Proteomes" id="UP000265703"/>
    </source>
</evidence>
<evidence type="ECO:0000256" key="1">
    <source>
        <dbReference type="ARBA" id="ARBA00004173"/>
    </source>
</evidence>
<gene>
    <name evidence="3" type="ORF">C1645_669574</name>
</gene>
<accession>A0A397SB74</accession>
<dbReference type="OrthoDB" id="20734at2759"/>
<dbReference type="InterPro" id="IPR018828">
    <property type="entry name" value="RRG7"/>
</dbReference>
<evidence type="ECO:0000313" key="3">
    <source>
        <dbReference type="EMBL" id="RIA83228.1"/>
    </source>
</evidence>
<comment type="caution">
    <text evidence="3">The sequence shown here is derived from an EMBL/GenBank/DDBJ whole genome shotgun (WGS) entry which is preliminary data.</text>
</comment>